<accession>A0AA41QH08</accession>
<dbReference type="AlphaFoldDB" id="A0AA41QH08"/>
<proteinExistence type="predicted"/>
<gene>
    <name evidence="1" type="ORF">L1785_13175</name>
</gene>
<dbReference type="Proteomes" id="UP001165405">
    <property type="component" value="Unassembled WGS sequence"/>
</dbReference>
<dbReference type="RefSeq" id="WP_236089724.1">
    <property type="nucleotide sequence ID" value="NZ_JAKGSG010000035.1"/>
</dbReference>
<sequence>MTEFTEAQRQEHEDLSTLEAARLLGCSTLHIIDLLEAGVLDCHRDGADLLFAAADIATYKADKERQDADHLVGV</sequence>
<dbReference type="EMBL" id="JAKGSG010000035">
    <property type="protein sequence ID" value="MCF4121929.1"/>
    <property type="molecule type" value="Genomic_DNA"/>
</dbReference>
<reference evidence="1" key="1">
    <citation type="submission" date="2022-01" db="EMBL/GenBank/DDBJ databases">
        <title>Antribacter sp. nov., isolated from Guizhou of China.</title>
        <authorList>
            <person name="Chengliang C."/>
            <person name="Ya Z."/>
        </authorList>
    </citation>
    <scope>NUCLEOTIDE SEQUENCE</scope>
    <source>
        <strain evidence="1">KLBMP 9083</strain>
    </source>
</reference>
<evidence type="ECO:0000313" key="2">
    <source>
        <dbReference type="Proteomes" id="UP001165405"/>
    </source>
</evidence>
<name>A0AA41QH08_9MICO</name>
<comment type="caution">
    <text evidence="1">The sequence shown here is derived from an EMBL/GenBank/DDBJ whole genome shotgun (WGS) entry which is preliminary data.</text>
</comment>
<evidence type="ECO:0000313" key="1">
    <source>
        <dbReference type="EMBL" id="MCF4121929.1"/>
    </source>
</evidence>
<organism evidence="1 2">
    <name type="scientific">Antribacter soli</name>
    <dbReference type="NCBI Taxonomy" id="2910976"/>
    <lineage>
        <taxon>Bacteria</taxon>
        <taxon>Bacillati</taxon>
        <taxon>Actinomycetota</taxon>
        <taxon>Actinomycetes</taxon>
        <taxon>Micrococcales</taxon>
        <taxon>Promicromonosporaceae</taxon>
        <taxon>Antribacter</taxon>
    </lineage>
</organism>
<protein>
    <submittedName>
        <fullName evidence="1">Helix-turn-helix domain-containing protein</fullName>
    </submittedName>
</protein>
<keyword evidence="2" id="KW-1185">Reference proteome</keyword>